<proteinExistence type="predicted"/>
<sequence>MKLEELLSQKIELSDLLEKAGRSEKKYKVVHLCMQDFGGAGKAAYRLHKGLQSIGLDSAMLVLNKKSGDPTVKVLPVSYAGDKVNCLDAPAYNSPIWNQQCGKWQTLLSNYPGRPAGLEMFTDAESSVRLDHIREIQEADIINLHWVAGAMDYSNAGLALMGKPIVWTLHDMNPFTGGCHYTGNCLKYKTSCGACPQLGSDITDDLSYHTWNHKLNAYSDLNIHIVALSRWLAGCAKESALFSRFPIDLIPNGFPLDIFKPYPKTQIRKASNVSETAKLILFGADSVVNQRKGLAYLLEALNRFPLKSGHEYILVTFGNFPQGANITSKYQVLNTGQIADENQLALVYSAADLFVLPSLEDNLPNTVVEAMACGLPIVGFDIGGMPDMVEHGKTGYLAKPRDIAGLAEGINWVISSYDNGVNFSERCREKAEKEYAPDVQAKAYNELYNRILADEL</sequence>
<protein>
    <submittedName>
        <fullName evidence="2">Glycosyltransferase, family I</fullName>
    </submittedName>
</protein>
<dbReference type="KEGG" id="dmm:dnm_039570"/>
<dbReference type="GO" id="GO:0016757">
    <property type="term" value="F:glycosyltransferase activity"/>
    <property type="evidence" value="ECO:0007669"/>
    <property type="project" value="InterPro"/>
</dbReference>
<feature type="domain" description="Glycosyl transferase family 1" evidence="1">
    <location>
        <begin position="265"/>
        <end position="433"/>
    </location>
</feature>
<gene>
    <name evidence="2" type="ORF">dnm_039570</name>
</gene>
<dbReference type="Pfam" id="PF00534">
    <property type="entry name" value="Glycos_transf_1"/>
    <property type="match status" value="1"/>
</dbReference>
<dbReference type="CDD" id="cd03825">
    <property type="entry name" value="GT4_WcaC-like"/>
    <property type="match status" value="1"/>
</dbReference>
<dbReference type="Gene3D" id="3.40.50.2000">
    <property type="entry name" value="Glycogen Phosphorylase B"/>
    <property type="match status" value="2"/>
</dbReference>
<dbReference type="PANTHER" id="PTHR12526">
    <property type="entry name" value="GLYCOSYLTRANSFERASE"/>
    <property type="match status" value="1"/>
</dbReference>
<dbReference type="InterPro" id="IPR001296">
    <property type="entry name" value="Glyco_trans_1"/>
</dbReference>
<accession>A0A975BME0</accession>
<dbReference type="AlphaFoldDB" id="A0A975BME0"/>
<dbReference type="RefSeq" id="WP_207682920.1">
    <property type="nucleotide sequence ID" value="NZ_CP061800.1"/>
</dbReference>
<evidence type="ECO:0000313" key="2">
    <source>
        <dbReference type="EMBL" id="QTA87917.1"/>
    </source>
</evidence>
<dbReference type="Proteomes" id="UP000663722">
    <property type="component" value="Chromosome"/>
</dbReference>
<organism evidence="2 3">
    <name type="scientific">Desulfonema magnum</name>
    <dbReference type="NCBI Taxonomy" id="45655"/>
    <lineage>
        <taxon>Bacteria</taxon>
        <taxon>Pseudomonadati</taxon>
        <taxon>Thermodesulfobacteriota</taxon>
        <taxon>Desulfobacteria</taxon>
        <taxon>Desulfobacterales</taxon>
        <taxon>Desulfococcaceae</taxon>
        <taxon>Desulfonema</taxon>
    </lineage>
</organism>
<reference evidence="2" key="1">
    <citation type="journal article" date="2021" name="Microb. Physiol.">
        <title>Proteogenomic Insights into the Physiology of Marine, Sulfate-Reducing, Filamentous Desulfonema limicola and Desulfonema magnum.</title>
        <authorList>
            <person name="Schnaars V."/>
            <person name="Wohlbrand L."/>
            <person name="Scheve S."/>
            <person name="Hinrichs C."/>
            <person name="Reinhardt R."/>
            <person name="Rabus R."/>
        </authorList>
    </citation>
    <scope>NUCLEOTIDE SEQUENCE</scope>
    <source>
        <strain evidence="2">4be13</strain>
    </source>
</reference>
<evidence type="ECO:0000259" key="1">
    <source>
        <dbReference type="Pfam" id="PF00534"/>
    </source>
</evidence>
<dbReference type="PANTHER" id="PTHR12526:SF635">
    <property type="entry name" value="GLYCOSYL TRANSFERASE GROUP 1"/>
    <property type="match status" value="1"/>
</dbReference>
<evidence type="ECO:0000313" key="3">
    <source>
        <dbReference type="Proteomes" id="UP000663722"/>
    </source>
</evidence>
<keyword evidence="3" id="KW-1185">Reference proteome</keyword>
<dbReference type="SUPFAM" id="SSF53756">
    <property type="entry name" value="UDP-Glycosyltransferase/glycogen phosphorylase"/>
    <property type="match status" value="1"/>
</dbReference>
<name>A0A975BME0_9BACT</name>
<dbReference type="EMBL" id="CP061800">
    <property type="protein sequence ID" value="QTA87917.1"/>
    <property type="molecule type" value="Genomic_DNA"/>
</dbReference>